<evidence type="ECO:0000256" key="2">
    <source>
        <dbReference type="ARBA" id="ARBA00012438"/>
    </source>
</evidence>
<dbReference type="Gene3D" id="3.40.50.2300">
    <property type="match status" value="1"/>
</dbReference>
<dbReference type="InterPro" id="IPR004358">
    <property type="entry name" value="Sig_transdc_His_kin-like_C"/>
</dbReference>
<dbReference type="GO" id="GO:0000155">
    <property type="term" value="F:phosphorelay sensor kinase activity"/>
    <property type="evidence" value="ECO:0007669"/>
    <property type="project" value="InterPro"/>
</dbReference>
<dbReference type="Pfam" id="PF00512">
    <property type="entry name" value="HisKA"/>
    <property type="match status" value="1"/>
</dbReference>
<reference evidence="4 5" key="1">
    <citation type="submission" date="2016-04" db="EMBL/GenBank/DDBJ databases">
        <title>Complete genome sequence of natural rubber-degrading, novel Gram-negative bacterium, Rhizobacter gummiphilus strain NS21.</title>
        <authorList>
            <person name="Tabata M."/>
            <person name="Kasai D."/>
            <person name="Fukuda M."/>
        </authorList>
    </citation>
    <scope>NUCLEOTIDE SEQUENCE [LARGE SCALE GENOMIC DNA]</scope>
    <source>
        <strain evidence="4 5">NS21</strain>
    </source>
</reference>
<dbReference type="EC" id="2.7.13.3" evidence="2"/>
<evidence type="ECO:0000313" key="5">
    <source>
        <dbReference type="Proteomes" id="UP000193427"/>
    </source>
</evidence>
<dbReference type="SMART" id="SM00448">
    <property type="entry name" value="REC"/>
    <property type="match status" value="1"/>
</dbReference>
<dbReference type="Pfam" id="PF00072">
    <property type="entry name" value="Response_reg"/>
    <property type="match status" value="1"/>
</dbReference>
<dbReference type="RefSeq" id="WP_085750131.1">
    <property type="nucleotide sequence ID" value="NZ_BSPR01000008.1"/>
</dbReference>
<dbReference type="InterPro" id="IPR001789">
    <property type="entry name" value="Sig_transdc_resp-reg_receiver"/>
</dbReference>
<dbReference type="InterPro" id="IPR036097">
    <property type="entry name" value="HisK_dim/P_sf"/>
</dbReference>
<dbReference type="Gene3D" id="3.30.565.10">
    <property type="entry name" value="Histidine kinase-like ATPase, C-terminal domain"/>
    <property type="match status" value="1"/>
</dbReference>
<dbReference type="PROSITE" id="PS50109">
    <property type="entry name" value="HIS_KIN"/>
    <property type="match status" value="1"/>
</dbReference>
<dbReference type="InterPro" id="IPR003661">
    <property type="entry name" value="HisK_dim/P_dom"/>
</dbReference>
<name>A0A1W6L6L2_9BURK</name>
<dbReference type="Gene3D" id="1.10.287.130">
    <property type="match status" value="1"/>
</dbReference>
<gene>
    <name evidence="4" type="ORF">A4W93_08010</name>
</gene>
<dbReference type="PRINTS" id="PR00344">
    <property type="entry name" value="BCTRLSENSOR"/>
</dbReference>
<evidence type="ECO:0000256" key="3">
    <source>
        <dbReference type="ARBA" id="ARBA00022553"/>
    </source>
</evidence>
<dbReference type="InterPro" id="IPR005467">
    <property type="entry name" value="His_kinase_dom"/>
</dbReference>
<dbReference type="Pfam" id="PF02518">
    <property type="entry name" value="HATPase_c"/>
    <property type="match status" value="1"/>
</dbReference>
<dbReference type="PROSITE" id="PS50110">
    <property type="entry name" value="RESPONSE_REGULATORY"/>
    <property type="match status" value="1"/>
</dbReference>
<dbReference type="AlphaFoldDB" id="A0A1W6L6L2"/>
<evidence type="ECO:0000256" key="1">
    <source>
        <dbReference type="ARBA" id="ARBA00000085"/>
    </source>
</evidence>
<dbReference type="InterPro" id="IPR011006">
    <property type="entry name" value="CheY-like_superfamily"/>
</dbReference>
<comment type="catalytic activity">
    <reaction evidence="1">
        <text>ATP + protein L-histidine = ADP + protein N-phospho-L-histidine.</text>
        <dbReference type="EC" id="2.7.13.3"/>
    </reaction>
</comment>
<sequence length="656" mass="67742">MTPAPPVRSFAPRWWLAALAGVCIFALVAAGALWRLHRDTLDAQVRELNLLSLALADELARGLEGAEEGLRAVRAGWNAGRLAPSGPETERSLRVRAELMPLVQSLWMLDTEGRLLAASDASPPPALDTFSPALADQPADGTAVSTRFGAPPLVALAVRVPSHGWVVASMPSAALLGAFTATSSATDARMAVLRQDGAVLAGEVPATGPGRIEQRRHVERFGVDLVLSRDTTAALAGWRESAQLSAAAAVLLGVVLALSWRVVQRADRRRAEAQQALQLQRARASKLESLGTMAGGVAHDFNNVLGAIVGFGEMAQDAAPPGSDQARHLDKVLQAAARGQSLVARILAFSRGGARASAVFVLQPVVEEVLALLAGSLRPGVVLETDLAAADARVRGDATRVFEAVMNLCTNAMQAMPDGGTLTVRLVRQSTAAPTVLSHASLPSGDHLVLSVGDSGAGISAEVMERLFEPFFTTRADGGGTGLGLAVVHGVVSEFGGAVDVWSAPGRGARFTLYLPESTDEAAPAPEARRPPRRGTGEAVLVVDDEPALVEMMMGLLAGLGYAPAGFTDPLAALAAVRAAPGTFAAVVSDEVMPGLSGTELAAAVDEADPGLPVLLVSGHGGALLAQRAAQAGVTRVLGKPLRRAELADALSDLLG</sequence>
<dbReference type="InterPro" id="IPR003594">
    <property type="entry name" value="HATPase_dom"/>
</dbReference>
<dbReference type="KEGG" id="rgu:A4W93_08010"/>
<dbReference type="InterPro" id="IPR036890">
    <property type="entry name" value="HATPase_C_sf"/>
</dbReference>
<proteinExistence type="predicted"/>
<dbReference type="SMART" id="SM00387">
    <property type="entry name" value="HATPase_c"/>
    <property type="match status" value="1"/>
</dbReference>
<dbReference type="STRING" id="946333.A4W93_08010"/>
<dbReference type="Gene3D" id="3.30.450.20">
    <property type="entry name" value="PAS domain"/>
    <property type="match status" value="1"/>
</dbReference>
<dbReference type="PANTHER" id="PTHR43065">
    <property type="entry name" value="SENSOR HISTIDINE KINASE"/>
    <property type="match status" value="1"/>
</dbReference>
<dbReference type="SMART" id="SM00388">
    <property type="entry name" value="HisKA"/>
    <property type="match status" value="1"/>
</dbReference>
<dbReference type="OrthoDB" id="5389366at2"/>
<keyword evidence="3" id="KW-0597">Phosphoprotein</keyword>
<dbReference type="SUPFAM" id="SSF47384">
    <property type="entry name" value="Homodimeric domain of signal transducing histidine kinase"/>
    <property type="match status" value="1"/>
</dbReference>
<organism evidence="4 5">
    <name type="scientific">Piscinibacter gummiphilus</name>
    <dbReference type="NCBI Taxonomy" id="946333"/>
    <lineage>
        <taxon>Bacteria</taxon>
        <taxon>Pseudomonadati</taxon>
        <taxon>Pseudomonadota</taxon>
        <taxon>Betaproteobacteria</taxon>
        <taxon>Burkholderiales</taxon>
        <taxon>Sphaerotilaceae</taxon>
        <taxon>Piscinibacter</taxon>
    </lineage>
</organism>
<dbReference type="Proteomes" id="UP000193427">
    <property type="component" value="Chromosome"/>
</dbReference>
<protein>
    <recommendedName>
        <fullName evidence="2">histidine kinase</fullName>
        <ecNumber evidence="2">2.7.13.3</ecNumber>
    </recommendedName>
</protein>
<dbReference type="EMBL" id="CP015118">
    <property type="protein sequence ID" value="ARN19862.1"/>
    <property type="molecule type" value="Genomic_DNA"/>
</dbReference>
<accession>A0A1W6L6L2</accession>
<dbReference type="SUPFAM" id="SSF55874">
    <property type="entry name" value="ATPase domain of HSP90 chaperone/DNA topoisomerase II/histidine kinase"/>
    <property type="match status" value="1"/>
</dbReference>
<dbReference type="PANTHER" id="PTHR43065:SF42">
    <property type="entry name" value="TWO-COMPONENT SENSOR PPRA"/>
    <property type="match status" value="1"/>
</dbReference>
<dbReference type="SUPFAM" id="SSF52172">
    <property type="entry name" value="CheY-like"/>
    <property type="match status" value="1"/>
</dbReference>
<evidence type="ECO:0000313" key="4">
    <source>
        <dbReference type="EMBL" id="ARN19862.1"/>
    </source>
</evidence>
<keyword evidence="5" id="KW-1185">Reference proteome</keyword>